<evidence type="ECO:0000313" key="4">
    <source>
        <dbReference type="EMBL" id="ONK64257.1"/>
    </source>
</evidence>
<dbReference type="PROSITE" id="PS00107">
    <property type="entry name" value="PROTEIN_KINASE_ATP"/>
    <property type="match status" value="1"/>
</dbReference>
<dbReference type="Gramene" id="ONK64257">
    <property type="protein sequence ID" value="ONK64257"/>
    <property type="gene ID" value="A4U43_C07F23750"/>
</dbReference>
<gene>
    <name evidence="4" type="ORF">A4U43_C07F23750</name>
</gene>
<evidence type="ECO:0000259" key="3">
    <source>
        <dbReference type="PROSITE" id="PS50011"/>
    </source>
</evidence>
<protein>
    <recommendedName>
        <fullName evidence="3">Protein kinase domain-containing protein</fullName>
    </recommendedName>
</protein>
<dbReference type="GO" id="GO:0004672">
    <property type="term" value="F:protein kinase activity"/>
    <property type="evidence" value="ECO:0007669"/>
    <property type="project" value="InterPro"/>
</dbReference>
<feature type="compositionally biased region" description="Polar residues" evidence="2">
    <location>
        <begin position="10"/>
        <end position="44"/>
    </location>
</feature>
<proteinExistence type="predicted"/>
<organism evidence="4 5">
    <name type="scientific">Asparagus officinalis</name>
    <name type="common">Garden asparagus</name>
    <dbReference type="NCBI Taxonomy" id="4686"/>
    <lineage>
        <taxon>Eukaryota</taxon>
        <taxon>Viridiplantae</taxon>
        <taxon>Streptophyta</taxon>
        <taxon>Embryophyta</taxon>
        <taxon>Tracheophyta</taxon>
        <taxon>Spermatophyta</taxon>
        <taxon>Magnoliopsida</taxon>
        <taxon>Liliopsida</taxon>
        <taxon>Asparagales</taxon>
        <taxon>Asparagaceae</taxon>
        <taxon>Asparagoideae</taxon>
        <taxon>Asparagus</taxon>
    </lineage>
</organism>
<dbReference type="Gene3D" id="3.30.200.20">
    <property type="entry name" value="Phosphorylase Kinase, domain 1"/>
    <property type="match status" value="1"/>
</dbReference>
<dbReference type="Gene3D" id="1.10.510.10">
    <property type="entry name" value="Transferase(Phosphotransferase) domain 1"/>
    <property type="match status" value="1"/>
</dbReference>
<dbReference type="OrthoDB" id="4062651at2759"/>
<dbReference type="PANTHER" id="PTHR45621">
    <property type="entry name" value="OS01G0588500 PROTEIN-RELATED"/>
    <property type="match status" value="1"/>
</dbReference>
<evidence type="ECO:0000256" key="1">
    <source>
        <dbReference type="PROSITE-ProRule" id="PRU10141"/>
    </source>
</evidence>
<dbReference type="SUPFAM" id="SSF56112">
    <property type="entry name" value="Protein kinase-like (PK-like)"/>
    <property type="match status" value="1"/>
</dbReference>
<dbReference type="InterPro" id="IPR050823">
    <property type="entry name" value="Plant_Ser_Thr_Prot_Kinase"/>
</dbReference>
<evidence type="ECO:0000313" key="5">
    <source>
        <dbReference type="Proteomes" id="UP000243459"/>
    </source>
</evidence>
<dbReference type="Pfam" id="PF07714">
    <property type="entry name" value="PK_Tyr_Ser-Thr"/>
    <property type="match status" value="1"/>
</dbReference>
<dbReference type="EMBL" id="CM007387">
    <property type="protein sequence ID" value="ONK64257.1"/>
    <property type="molecule type" value="Genomic_DNA"/>
</dbReference>
<evidence type="ECO:0000256" key="2">
    <source>
        <dbReference type="SAM" id="MobiDB-lite"/>
    </source>
</evidence>
<dbReference type="InterPro" id="IPR001245">
    <property type="entry name" value="Ser-Thr/Tyr_kinase_cat_dom"/>
</dbReference>
<dbReference type="InterPro" id="IPR017441">
    <property type="entry name" value="Protein_kinase_ATP_BS"/>
</dbReference>
<accession>A0A5P1EGC3</accession>
<dbReference type="OMA" id="HHIASGM"/>
<keyword evidence="5" id="KW-1185">Reference proteome</keyword>
<feature type="domain" description="Protein kinase" evidence="3">
    <location>
        <begin position="77"/>
        <end position="362"/>
    </location>
</feature>
<keyword evidence="1" id="KW-0547">Nucleotide-binding</keyword>
<feature type="binding site" evidence="1">
    <location>
        <position position="115"/>
    </location>
    <ligand>
        <name>ATP</name>
        <dbReference type="ChEBI" id="CHEBI:30616"/>
    </ligand>
</feature>
<name>A0A5P1EGC3_ASPOF</name>
<dbReference type="PROSITE" id="PS50011">
    <property type="entry name" value="PROTEIN_KINASE_DOM"/>
    <property type="match status" value="1"/>
</dbReference>
<dbReference type="Proteomes" id="UP000243459">
    <property type="component" value="Chromosome 7"/>
</dbReference>
<reference evidence="5" key="1">
    <citation type="journal article" date="2017" name="Nat. Commun.">
        <title>The asparagus genome sheds light on the origin and evolution of a young Y chromosome.</title>
        <authorList>
            <person name="Harkess A."/>
            <person name="Zhou J."/>
            <person name="Xu C."/>
            <person name="Bowers J.E."/>
            <person name="Van der Hulst R."/>
            <person name="Ayyampalayam S."/>
            <person name="Mercati F."/>
            <person name="Riccardi P."/>
            <person name="McKain M.R."/>
            <person name="Kakrana A."/>
            <person name="Tang H."/>
            <person name="Ray J."/>
            <person name="Groenendijk J."/>
            <person name="Arikit S."/>
            <person name="Mathioni S.M."/>
            <person name="Nakano M."/>
            <person name="Shan H."/>
            <person name="Telgmann-Rauber A."/>
            <person name="Kanno A."/>
            <person name="Yue Z."/>
            <person name="Chen H."/>
            <person name="Li W."/>
            <person name="Chen Y."/>
            <person name="Xu X."/>
            <person name="Zhang Y."/>
            <person name="Luo S."/>
            <person name="Chen H."/>
            <person name="Gao J."/>
            <person name="Mao Z."/>
            <person name="Pires J.C."/>
            <person name="Luo M."/>
            <person name="Kudrna D."/>
            <person name="Wing R.A."/>
            <person name="Meyers B.C."/>
            <person name="Yi K."/>
            <person name="Kong H."/>
            <person name="Lavrijsen P."/>
            <person name="Sunseri F."/>
            <person name="Falavigna A."/>
            <person name="Ye Y."/>
            <person name="Leebens-Mack J.H."/>
            <person name="Chen G."/>
        </authorList>
    </citation>
    <scope>NUCLEOTIDE SEQUENCE [LARGE SCALE GENOMIC DNA]</scope>
    <source>
        <strain evidence="5">cv. DH0086</strain>
    </source>
</reference>
<keyword evidence="1" id="KW-0067">ATP-binding</keyword>
<feature type="region of interest" description="Disordered" evidence="2">
    <location>
        <begin position="1"/>
        <end position="53"/>
    </location>
</feature>
<dbReference type="GO" id="GO:0005524">
    <property type="term" value="F:ATP binding"/>
    <property type="evidence" value="ECO:0007669"/>
    <property type="project" value="UniProtKB-UniRule"/>
</dbReference>
<dbReference type="InterPro" id="IPR011009">
    <property type="entry name" value="Kinase-like_dom_sf"/>
</dbReference>
<dbReference type="InterPro" id="IPR000719">
    <property type="entry name" value="Prot_kinase_dom"/>
</dbReference>
<dbReference type="AlphaFoldDB" id="A0A5P1EGC3"/>
<sequence>MGNCMGFSRKSLSPPNTKLCRSSPEPSTSKASNQRTTDQPAGKSTSREKVRPVDQNLQAGNLRVYSLAELKMATENFKPQAIIGEGEFGKVFKGWVDKNTLNPAISGNGMPIAVKRYYLENMQGLEEWLSEIRFSGKLSHPNVVKLLGCCRKDRELVLVYEFMQLGSLEKHLFASGKGFKLLSWSTRLKIAINAAQGLAFLHNLDKQVIYRNFKTSNILLDSGYNAKLSDFGLAKNGPTDEASHVITKLKGTYGYAAPEYVATGHLYVKSDVYSFGVVLLEILSGKRAFDPIRSNGKQYLVDWAKPYLSNYIKLTRVMDPNLKGQYPSKGALQVSQLILRCLSYDRKARPSMREVVEVLEQVEEMEVKESSKSSWGCNRGQDSVSHPLPLPLRRNGAHVKVAHRSSKVRRYVA</sequence>
<dbReference type="FunFam" id="1.10.510.10:FF:000095">
    <property type="entry name" value="protein STRUBBELIG-RECEPTOR FAMILY 8"/>
    <property type="match status" value="1"/>
</dbReference>